<dbReference type="AlphaFoldDB" id="A0A6M4IPV0"/>
<dbReference type="EMBL" id="CP053085">
    <property type="protein sequence ID" value="QJR35998.1"/>
    <property type="molecule type" value="Genomic_DNA"/>
</dbReference>
<dbReference type="Proteomes" id="UP000500938">
    <property type="component" value="Chromosome"/>
</dbReference>
<keyword evidence="1" id="KW-0732">Signal</keyword>
<evidence type="ECO:0000313" key="3">
    <source>
        <dbReference type="Proteomes" id="UP000500938"/>
    </source>
</evidence>
<evidence type="ECO:0008006" key="4">
    <source>
        <dbReference type="Google" id="ProtNLM"/>
    </source>
</evidence>
<feature type="signal peptide" evidence="1">
    <location>
        <begin position="1"/>
        <end position="28"/>
    </location>
</feature>
<organism evidence="2 3">
    <name type="scientific">Gemmatimonas groenlandica</name>
    <dbReference type="NCBI Taxonomy" id="2732249"/>
    <lineage>
        <taxon>Bacteria</taxon>
        <taxon>Pseudomonadati</taxon>
        <taxon>Gemmatimonadota</taxon>
        <taxon>Gemmatimonadia</taxon>
        <taxon>Gemmatimonadales</taxon>
        <taxon>Gemmatimonadaceae</taxon>
        <taxon>Gemmatimonas</taxon>
    </lineage>
</organism>
<evidence type="ECO:0000256" key="1">
    <source>
        <dbReference type="SAM" id="SignalP"/>
    </source>
</evidence>
<proteinExistence type="predicted"/>
<keyword evidence="3" id="KW-1185">Reference proteome</keyword>
<dbReference type="RefSeq" id="WP_171225429.1">
    <property type="nucleotide sequence ID" value="NZ_CP053085.1"/>
</dbReference>
<gene>
    <name evidence="2" type="ORF">HKW67_11015</name>
</gene>
<accession>A0A6M4IPV0</accession>
<name>A0A6M4IPV0_9BACT</name>
<sequence>MTPSVRARRRASWLLVSAVVAATGVGTACSEVGLGPNEAAAIELDPFPSPSVVVGDTLRNIDGVATPVRARVFNVRGDLIDDAAPRYLYADFNVDSALTIDSATGIVVAKKLVSGDKRIAARIGGSLQVLRGIRVTTRPDSVDGANLTDILGTSLPDTGRRGLDSNSTKALTVTVRHRDSTALTGVRSWPVRFELLNPANPTNDTTAAAYLIDDQGRASTIDTTDDSGVAGRRVRVRALRFPSGAAVESVVVRATVTYKGKPLKGSPVRVTAPVRRGSGSS</sequence>
<dbReference type="PROSITE" id="PS51257">
    <property type="entry name" value="PROKAR_LIPOPROTEIN"/>
    <property type="match status" value="1"/>
</dbReference>
<dbReference type="KEGG" id="ggr:HKW67_11015"/>
<reference evidence="2 3" key="1">
    <citation type="submission" date="2020-05" db="EMBL/GenBank/DDBJ databases">
        <title>Complete genome sequence of Gemmatimonas greenlandica TET16.</title>
        <authorList>
            <person name="Zeng Y."/>
        </authorList>
    </citation>
    <scope>NUCLEOTIDE SEQUENCE [LARGE SCALE GENOMIC DNA]</scope>
    <source>
        <strain evidence="2 3">TET16</strain>
    </source>
</reference>
<evidence type="ECO:0000313" key="2">
    <source>
        <dbReference type="EMBL" id="QJR35998.1"/>
    </source>
</evidence>
<feature type="chain" id="PRO_5026860355" description="BIG2 domain-containing protein" evidence="1">
    <location>
        <begin position="29"/>
        <end position="281"/>
    </location>
</feature>
<protein>
    <recommendedName>
        <fullName evidence="4">BIG2 domain-containing protein</fullName>
    </recommendedName>
</protein>